<dbReference type="Pfam" id="PF13786">
    <property type="entry name" value="DUF4179"/>
    <property type="match status" value="1"/>
</dbReference>
<keyword evidence="1" id="KW-0472">Membrane</keyword>
<evidence type="ECO:0000313" key="4">
    <source>
        <dbReference type="Proteomes" id="UP001079657"/>
    </source>
</evidence>
<protein>
    <submittedName>
        <fullName evidence="3">DUF4179 domain-containing protein</fullName>
    </submittedName>
</protein>
<dbReference type="Gene3D" id="2.60.40.1630">
    <property type="entry name" value="bacillus anthracis domain"/>
    <property type="match status" value="1"/>
</dbReference>
<gene>
    <name evidence="3" type="ORF">OXH55_02065</name>
</gene>
<dbReference type="RefSeq" id="WP_268047793.1">
    <property type="nucleotide sequence ID" value="NZ_JAPQES010000001.1"/>
</dbReference>
<evidence type="ECO:0000256" key="1">
    <source>
        <dbReference type="SAM" id="Phobius"/>
    </source>
</evidence>
<evidence type="ECO:0000259" key="2">
    <source>
        <dbReference type="Pfam" id="PF13786"/>
    </source>
</evidence>
<keyword evidence="4" id="KW-1185">Reference proteome</keyword>
<proteinExistence type="predicted"/>
<organism evidence="3 4">
    <name type="scientific">Clostridium ganghwense</name>
    <dbReference type="NCBI Taxonomy" id="312089"/>
    <lineage>
        <taxon>Bacteria</taxon>
        <taxon>Bacillati</taxon>
        <taxon>Bacillota</taxon>
        <taxon>Clostridia</taxon>
        <taxon>Eubacteriales</taxon>
        <taxon>Clostridiaceae</taxon>
        <taxon>Clostridium</taxon>
    </lineage>
</organism>
<accession>A0ABT4CK49</accession>
<feature type="transmembrane region" description="Helical" evidence="1">
    <location>
        <begin position="45"/>
        <end position="63"/>
    </location>
</feature>
<dbReference type="Proteomes" id="UP001079657">
    <property type="component" value="Unassembled WGS sequence"/>
</dbReference>
<comment type="caution">
    <text evidence="3">The sequence shown here is derived from an EMBL/GenBank/DDBJ whole genome shotgun (WGS) entry which is preliminary data.</text>
</comment>
<feature type="domain" description="DUF4179" evidence="2">
    <location>
        <begin position="40"/>
        <end position="128"/>
    </location>
</feature>
<keyword evidence="1" id="KW-1133">Transmembrane helix</keyword>
<dbReference type="EMBL" id="JAPQES010000001">
    <property type="protein sequence ID" value="MCY6369432.1"/>
    <property type="molecule type" value="Genomic_DNA"/>
</dbReference>
<evidence type="ECO:0000313" key="3">
    <source>
        <dbReference type="EMBL" id="MCY6369432.1"/>
    </source>
</evidence>
<name>A0ABT4CK49_9CLOT</name>
<reference evidence="3" key="1">
    <citation type="submission" date="2022-12" db="EMBL/GenBank/DDBJ databases">
        <authorList>
            <person name="Wang J."/>
        </authorList>
    </citation>
    <scope>NUCLEOTIDE SEQUENCE</scope>
    <source>
        <strain evidence="3">HY-42-06</strain>
    </source>
</reference>
<keyword evidence="1" id="KW-0812">Transmembrane</keyword>
<dbReference type="InterPro" id="IPR025436">
    <property type="entry name" value="DUF4179"/>
</dbReference>
<sequence>MKEIEKMLNNKKIEIDELKVPEQLEDRLRGALRERTSKKKIKHKWKVKAAAAFIAVILVGYNMNSLAFYGKKLIGYDGVMTGTLKKLNELGKGQGIDKSYTFKNGVIVTLDGVMVDDNQLLAFYTIKDSRGNVDKLYIESSTLIEGKEEWNYMRSGIGEMNDTKTQMKYKEEFAKPSLGEKELKWSFTLRDGDNTEKGEIAFTLDTSKAMSNILKKNINQSIKTDETKIRFESITASPTKTRIKGTIRNIFELAKDEIIGGSFRPTDLNVKLIANGKEVEWQGGGTSTNMDGITFRREYDALPSDLNNLQIKLVSFEADHKVNKQVEIEKNVSSKTIEILRQKIQIDKVYEAKGETYVTITTKEGVVLSKVYMMMDGKKVELQETILSKKSKNSDGTISHTRTLRFKGTGKKLQLQIKGLKYNKIYNHVIDVAVD</sequence>